<evidence type="ECO:0000313" key="3">
    <source>
        <dbReference type="EMBL" id="CAF0714422.1"/>
    </source>
</evidence>
<gene>
    <name evidence="3" type="ORF">IZO911_LOCUS682</name>
</gene>
<evidence type="ECO:0000259" key="2">
    <source>
        <dbReference type="PROSITE" id="PS50812"/>
    </source>
</evidence>
<dbReference type="SUPFAM" id="SSF63748">
    <property type="entry name" value="Tudor/PWWP/MBT"/>
    <property type="match status" value="2"/>
</dbReference>
<proteinExistence type="predicted"/>
<accession>A0A813M758</accession>
<evidence type="ECO:0000313" key="4">
    <source>
        <dbReference type="Proteomes" id="UP000663860"/>
    </source>
</evidence>
<dbReference type="InterPro" id="IPR000313">
    <property type="entry name" value="PWWP_dom"/>
</dbReference>
<dbReference type="AlphaFoldDB" id="A0A813M758"/>
<feature type="compositionally biased region" description="Acidic residues" evidence="1">
    <location>
        <begin position="257"/>
        <end position="267"/>
    </location>
</feature>
<dbReference type="EMBL" id="CAJNOE010000003">
    <property type="protein sequence ID" value="CAF0714422.1"/>
    <property type="molecule type" value="Genomic_DNA"/>
</dbReference>
<dbReference type="Proteomes" id="UP000663860">
    <property type="component" value="Unassembled WGS sequence"/>
</dbReference>
<feature type="compositionally biased region" description="Low complexity" evidence="1">
    <location>
        <begin position="1"/>
        <end position="10"/>
    </location>
</feature>
<feature type="compositionally biased region" description="Low complexity" evidence="1">
    <location>
        <begin position="336"/>
        <end position="349"/>
    </location>
</feature>
<protein>
    <recommendedName>
        <fullName evidence="2">PWWP domain-containing protein</fullName>
    </recommendedName>
</protein>
<name>A0A813M758_9BILA</name>
<reference evidence="3" key="1">
    <citation type="submission" date="2021-02" db="EMBL/GenBank/DDBJ databases">
        <authorList>
            <person name="Nowell W R."/>
        </authorList>
    </citation>
    <scope>NUCLEOTIDE SEQUENCE</scope>
</reference>
<comment type="caution">
    <text evidence="3">The sequence shown here is derived from an EMBL/GenBank/DDBJ whole genome shotgun (WGS) entry which is preliminary data.</text>
</comment>
<organism evidence="3 4">
    <name type="scientific">Adineta steineri</name>
    <dbReference type="NCBI Taxonomy" id="433720"/>
    <lineage>
        <taxon>Eukaryota</taxon>
        <taxon>Metazoa</taxon>
        <taxon>Spiralia</taxon>
        <taxon>Gnathifera</taxon>
        <taxon>Rotifera</taxon>
        <taxon>Eurotatoria</taxon>
        <taxon>Bdelloidea</taxon>
        <taxon>Adinetida</taxon>
        <taxon>Adinetidae</taxon>
        <taxon>Adineta</taxon>
    </lineage>
</organism>
<sequence length="534" mass="61721">MATEQSSSESPSRKRPRRSKQDPQFIFDNPIVDETETDTSLTKRNSTKNKTKPLRSVDSPDASADLYEPGDIVWCKLGGFPWWPALIYRCTTEGGIHTKTLNSNNKPKRLFFVYFYGKYLEYSWISTRWLLTYAGLNSNNKPKRLFFVYFYGKYLEYSWISTRWLLTYAGLSNFIQHAEAAVQQAATKSEQLELANRFQLKVSMKKRVQWDEAIELADRALTMTKDERIEDFSDLLKDALNQTKNSVRRRKTSVEKNEEEGEGGEENGENKQNARDSSLSSNSSLIAEVKTEETNTTEKPSVSHRKPSAFNQNGSTTLEEDDQTVKKKRGRKPKSETNTLSNSTISTTEDNQPMKTRTKISSTNKEHTPSTKQVRKSRRSEKTNGNEIEYDYKPSDRSDQQVSSPIVHLLQGNYPPLSNFEQKQIVEGLIHHPKENMLTFDEAQTYAINKAIEIIYENHNYRMNNISPEWFYESILLKYPSVVFKYRSWFENIKTDTIPNGNDMIKLKQWQIGLMLQAQIKAEQQQQQDSSNGN</sequence>
<feature type="region of interest" description="Disordered" evidence="1">
    <location>
        <begin position="246"/>
        <end position="403"/>
    </location>
</feature>
<dbReference type="Gene3D" id="2.30.30.140">
    <property type="match status" value="1"/>
</dbReference>
<evidence type="ECO:0000256" key="1">
    <source>
        <dbReference type="SAM" id="MobiDB-lite"/>
    </source>
</evidence>
<dbReference type="Pfam" id="PF00855">
    <property type="entry name" value="PWWP"/>
    <property type="match status" value="1"/>
</dbReference>
<dbReference type="PROSITE" id="PS50812">
    <property type="entry name" value="PWWP"/>
    <property type="match status" value="1"/>
</dbReference>
<feature type="compositionally biased region" description="Basic and acidic residues" evidence="1">
    <location>
        <begin position="380"/>
        <end position="399"/>
    </location>
</feature>
<dbReference type="SMART" id="SM00293">
    <property type="entry name" value="PWWP"/>
    <property type="match status" value="1"/>
</dbReference>
<feature type="domain" description="PWWP" evidence="2">
    <location>
        <begin position="69"/>
        <end position="136"/>
    </location>
</feature>
<feature type="region of interest" description="Disordered" evidence="1">
    <location>
        <begin position="1"/>
        <end position="59"/>
    </location>
</feature>
<feature type="compositionally biased region" description="Polar residues" evidence="1">
    <location>
        <begin position="350"/>
        <end position="363"/>
    </location>
</feature>